<dbReference type="InterPro" id="IPR018674">
    <property type="entry name" value="DUF2142_membrane"/>
</dbReference>
<feature type="transmembrane region" description="Helical" evidence="1">
    <location>
        <begin position="425"/>
        <end position="446"/>
    </location>
</feature>
<feature type="transmembrane region" description="Helical" evidence="1">
    <location>
        <begin position="187"/>
        <end position="219"/>
    </location>
</feature>
<keyword evidence="5" id="KW-1185">Reference proteome</keyword>
<evidence type="ECO:0000256" key="1">
    <source>
        <dbReference type="SAM" id="Phobius"/>
    </source>
</evidence>
<protein>
    <submittedName>
        <fullName evidence="3">DUF2142 domain-containing protein</fullName>
    </submittedName>
</protein>
<keyword evidence="1" id="KW-0472">Membrane</keyword>
<gene>
    <name evidence="2" type="ORF">DSM100688_0612</name>
    <name evidence="3" type="ORF">GFD24_06240</name>
</gene>
<accession>A0A6L4X1Z1</accession>
<dbReference type="AlphaFoldDB" id="A0A6L4X1Z1"/>
<dbReference type="Pfam" id="PF09913">
    <property type="entry name" value="DUF2142"/>
    <property type="match status" value="1"/>
</dbReference>
<organism evidence="2 5">
    <name type="scientific">Bifidobacterium ramosum</name>
    <dbReference type="NCBI Taxonomy" id="1798158"/>
    <lineage>
        <taxon>Bacteria</taxon>
        <taxon>Bacillati</taxon>
        <taxon>Actinomycetota</taxon>
        <taxon>Actinomycetes</taxon>
        <taxon>Bifidobacteriales</taxon>
        <taxon>Bifidobacteriaceae</taxon>
        <taxon>Bifidobacterium</taxon>
    </lineage>
</organism>
<feature type="transmembrane region" description="Helical" evidence="1">
    <location>
        <begin position="112"/>
        <end position="134"/>
    </location>
</feature>
<name>A0A6L4X1Z1_9BIFI</name>
<evidence type="ECO:0000313" key="2">
    <source>
        <dbReference type="EMBL" id="KAB8288610.1"/>
    </source>
</evidence>
<evidence type="ECO:0000313" key="5">
    <source>
        <dbReference type="Proteomes" id="UP000482084"/>
    </source>
</evidence>
<evidence type="ECO:0000313" key="4">
    <source>
        <dbReference type="Proteomes" id="UP000469943"/>
    </source>
</evidence>
<keyword evidence="1" id="KW-0812">Transmembrane</keyword>
<keyword evidence="1" id="KW-1133">Transmembrane helix</keyword>
<dbReference type="OrthoDB" id="3231226at2"/>
<proteinExistence type="predicted"/>
<feature type="transmembrane region" description="Helical" evidence="1">
    <location>
        <begin position="394"/>
        <end position="413"/>
    </location>
</feature>
<sequence>MAEWRHAACQAVISKLAEIKLELLYGMVTVVSGLILICNDRYPARNDRGTHWRRAQQIASGQWLPQPSPDGRDLWGWYNPDGVFEAFNNTAVNSPFAYYPSLVAGFIRQHDFALASVVTLLCSTIAVIAAIRLAGSARYAVAAVALLPTVFFSFTFPTADAVTNAVSLLIMAYVFRCRQCSRLTWPHIIGLSVLAVACCLSKSTCVMLLLPVVMLGFAADPDAEEGRRRFRCDWRVLIPAACGSAAFLAWTSRIGDIPPLIGSNFDLAQYQEAKRLLLGHPADFVRTLWVTLIQPLDLNAEFDRHNMARNLQLFTGTEDTMLPNSVMLCVLLACVLLALKGSGFTRMLLPSDRAALVLTVIGFYVLTCAAMMLVGRGVVLTADRLGTYADGMQSRYFVPVLVPLLALLPDFGLRVRKTITLNMWIGGLVVCGYALLLCSHLTEFVIV</sequence>
<reference evidence="3 4" key="1">
    <citation type="submission" date="2019-10" db="EMBL/GenBank/DDBJ databases">
        <title>Bifidobacterium from non-human primates.</title>
        <authorList>
            <person name="Modesto M."/>
        </authorList>
    </citation>
    <scope>NUCLEOTIDE SEQUENCE [LARGE SCALE GENOMIC DNA]</scope>
    <source>
        <strain evidence="3 4">TREM</strain>
    </source>
</reference>
<feature type="transmembrane region" description="Helical" evidence="1">
    <location>
        <begin position="321"/>
        <end position="342"/>
    </location>
</feature>
<feature type="transmembrane region" description="Helical" evidence="1">
    <location>
        <begin position="154"/>
        <end position="175"/>
    </location>
</feature>
<reference evidence="2 5" key="2">
    <citation type="submission" date="2019-10" db="EMBL/GenBank/DDBJ databases">
        <title>Characterization of the phylogenetic diversity of two novel species belonging to the genus Bifidobacterium: Bifidobacterium cebidarum sp. nov. and Bifidobacterium leontopitheci sp. nov.</title>
        <authorList>
            <person name="Lugli G.A."/>
            <person name="Duranti S."/>
            <person name="Milani C."/>
            <person name="Turroni F."/>
            <person name="Ventura M."/>
        </authorList>
    </citation>
    <scope>NUCLEOTIDE SEQUENCE [LARGE SCALE GENOMIC DNA]</scope>
    <source>
        <strain evidence="2 5">DSM 100688</strain>
    </source>
</reference>
<dbReference type="Proteomes" id="UP000469943">
    <property type="component" value="Unassembled WGS sequence"/>
</dbReference>
<feature type="transmembrane region" description="Helical" evidence="1">
    <location>
        <begin position="354"/>
        <end position="374"/>
    </location>
</feature>
<comment type="caution">
    <text evidence="2">The sequence shown here is derived from an EMBL/GenBank/DDBJ whole genome shotgun (WGS) entry which is preliminary data.</text>
</comment>
<dbReference type="Proteomes" id="UP000482084">
    <property type="component" value="Unassembled WGS sequence"/>
</dbReference>
<dbReference type="RefSeq" id="WP_152357714.1">
    <property type="nucleotide sequence ID" value="NZ_WBSM01000002.1"/>
</dbReference>
<dbReference type="EMBL" id="WBSM01000002">
    <property type="protein sequence ID" value="KAB8288610.1"/>
    <property type="molecule type" value="Genomic_DNA"/>
</dbReference>
<dbReference type="EMBL" id="WHZX01000003">
    <property type="protein sequence ID" value="NEG71813.1"/>
    <property type="molecule type" value="Genomic_DNA"/>
</dbReference>
<evidence type="ECO:0000313" key="3">
    <source>
        <dbReference type="EMBL" id="NEG71813.1"/>
    </source>
</evidence>